<accession>A0AA39CZM4</accession>
<dbReference type="Gene3D" id="1.20.1250.20">
    <property type="entry name" value="MFS general substrate transporter like domains"/>
    <property type="match status" value="1"/>
</dbReference>
<feature type="transmembrane region" description="Helical" evidence="7">
    <location>
        <begin position="374"/>
        <end position="395"/>
    </location>
</feature>
<evidence type="ECO:0000256" key="3">
    <source>
        <dbReference type="ARBA" id="ARBA00022448"/>
    </source>
</evidence>
<keyword evidence="5 7" id="KW-1133">Transmembrane helix</keyword>
<dbReference type="AlphaFoldDB" id="A0AA39CZM4"/>
<keyword evidence="6 7" id="KW-0472">Membrane</keyword>
<dbReference type="FunFam" id="1.20.1250.20:FF:000171">
    <property type="entry name" value="MFS general substrate transporter"/>
    <property type="match status" value="1"/>
</dbReference>
<feature type="transmembrane region" description="Helical" evidence="7">
    <location>
        <begin position="404"/>
        <end position="423"/>
    </location>
</feature>
<dbReference type="InterPro" id="IPR005828">
    <property type="entry name" value="MFS_sugar_transport-like"/>
</dbReference>
<feature type="transmembrane region" description="Helical" evidence="7">
    <location>
        <begin position="462"/>
        <end position="485"/>
    </location>
</feature>
<comment type="caution">
    <text evidence="9">The sequence shown here is derived from an EMBL/GenBank/DDBJ whole genome shotgun (WGS) entry which is preliminary data.</text>
</comment>
<dbReference type="SUPFAM" id="SSF103473">
    <property type="entry name" value="MFS general substrate transporter"/>
    <property type="match status" value="1"/>
</dbReference>
<reference evidence="9" key="1">
    <citation type="submission" date="2022-10" db="EMBL/GenBank/DDBJ databases">
        <title>Culturing micro-colonial fungi from biological soil crusts in the Mojave desert and describing Neophaeococcomyces mojavensis, and introducing the new genera and species Taxawa tesnikishii.</title>
        <authorList>
            <person name="Kurbessoian T."/>
            <person name="Stajich J.E."/>
        </authorList>
    </citation>
    <scope>NUCLEOTIDE SEQUENCE</scope>
    <source>
        <strain evidence="9">TK_35</strain>
    </source>
</reference>
<comment type="similarity">
    <text evidence="2">Belongs to the major facilitator superfamily.</text>
</comment>
<evidence type="ECO:0000259" key="8">
    <source>
        <dbReference type="PROSITE" id="PS50850"/>
    </source>
</evidence>
<dbReference type="PANTHER" id="PTHR23511:SF4">
    <property type="entry name" value="MAJOR FACILITATOR SUPERFAMILY (MFS) PROFILE DOMAIN-CONTAINING PROTEIN"/>
    <property type="match status" value="1"/>
</dbReference>
<dbReference type="InterPro" id="IPR036259">
    <property type="entry name" value="MFS_trans_sf"/>
</dbReference>
<feature type="transmembrane region" description="Helical" evidence="7">
    <location>
        <begin position="335"/>
        <end position="354"/>
    </location>
</feature>
<feature type="transmembrane region" description="Helical" evidence="7">
    <location>
        <begin position="76"/>
        <end position="98"/>
    </location>
</feature>
<feature type="transmembrane region" description="Helical" evidence="7">
    <location>
        <begin position="429"/>
        <end position="450"/>
    </location>
</feature>
<dbReference type="EMBL" id="JAPDRN010000015">
    <property type="protein sequence ID" value="KAJ9640218.1"/>
    <property type="molecule type" value="Genomic_DNA"/>
</dbReference>
<keyword evidence="4 7" id="KW-0812">Transmembrane</keyword>
<sequence>MTDIEDETKVTTVDAEMSPIKSSIKASEVDVGELISYDDIDPALEAKMHLVNNAINQLGFTTYHWKLFCLSGFGSGLLYAADSLVAFLYSITVGQVVFEYQPSYIRGGQLAFYVGALVGALFWGISADIIGRKWAFNISLLLTSIFGIICGAADNWIGYCSLVCLTAFACGGNLVLDTTVFLEFLPSNKQWLVTLMAIWWGVGQTIAGLLAWAFIPNFSCASADNCTRSNNMGWRYLFFTAGGLVLVMSLLRVTVLRFEETPKFLVCQGRDEQVANLFQKLAKTYGRPIDLTLEDLQRHGQVTSTHSRKRASLSEIWVHYRGLFMTRKTGMSTTLVWFSWALIGLAYPLFYFFLPDYLASRGARFGETSAYITWRNYTLAQVCAIFGPLLAAYLCQFRRIGRKYTMLIGAMISMAFFFSYTAVRNNDENVAFNCVISFATNIYYGTLYAYSPEVMPSAHRSTGNGTAVACNRIMGIMSAVVATYASPSTAAPVYICAALFGVMGLVAVVFPFEPERAQSM</sequence>
<dbReference type="Proteomes" id="UP001172681">
    <property type="component" value="Unassembled WGS sequence"/>
</dbReference>
<organism evidence="9 10">
    <name type="scientific">Knufia peltigerae</name>
    <dbReference type="NCBI Taxonomy" id="1002370"/>
    <lineage>
        <taxon>Eukaryota</taxon>
        <taxon>Fungi</taxon>
        <taxon>Dikarya</taxon>
        <taxon>Ascomycota</taxon>
        <taxon>Pezizomycotina</taxon>
        <taxon>Eurotiomycetes</taxon>
        <taxon>Chaetothyriomycetidae</taxon>
        <taxon>Chaetothyriales</taxon>
        <taxon>Trichomeriaceae</taxon>
        <taxon>Knufia</taxon>
    </lineage>
</organism>
<dbReference type="GO" id="GO:0016020">
    <property type="term" value="C:membrane"/>
    <property type="evidence" value="ECO:0007669"/>
    <property type="project" value="UniProtKB-SubCell"/>
</dbReference>
<dbReference type="PROSITE" id="PS50850">
    <property type="entry name" value="MFS"/>
    <property type="match status" value="1"/>
</dbReference>
<keyword evidence="10" id="KW-1185">Reference proteome</keyword>
<feature type="transmembrane region" description="Helical" evidence="7">
    <location>
        <begin position="134"/>
        <end position="150"/>
    </location>
</feature>
<evidence type="ECO:0000256" key="5">
    <source>
        <dbReference type="ARBA" id="ARBA00022989"/>
    </source>
</evidence>
<feature type="transmembrane region" description="Helical" evidence="7">
    <location>
        <begin position="197"/>
        <end position="215"/>
    </location>
</feature>
<dbReference type="CDD" id="cd17316">
    <property type="entry name" value="MFS_SV2_like"/>
    <property type="match status" value="1"/>
</dbReference>
<feature type="transmembrane region" description="Helical" evidence="7">
    <location>
        <begin position="110"/>
        <end position="127"/>
    </location>
</feature>
<evidence type="ECO:0000313" key="10">
    <source>
        <dbReference type="Proteomes" id="UP001172681"/>
    </source>
</evidence>
<dbReference type="InterPro" id="IPR020846">
    <property type="entry name" value="MFS_dom"/>
</dbReference>
<evidence type="ECO:0000256" key="4">
    <source>
        <dbReference type="ARBA" id="ARBA00022692"/>
    </source>
</evidence>
<feature type="transmembrane region" description="Helical" evidence="7">
    <location>
        <begin position="235"/>
        <end position="255"/>
    </location>
</feature>
<dbReference type="GO" id="GO:0022857">
    <property type="term" value="F:transmembrane transporter activity"/>
    <property type="evidence" value="ECO:0007669"/>
    <property type="project" value="InterPro"/>
</dbReference>
<comment type="subcellular location">
    <subcellularLocation>
        <location evidence="1">Membrane</location>
        <topology evidence="1">Multi-pass membrane protein</topology>
    </subcellularLocation>
</comment>
<evidence type="ECO:0000313" key="9">
    <source>
        <dbReference type="EMBL" id="KAJ9640218.1"/>
    </source>
</evidence>
<protein>
    <submittedName>
        <fullName evidence="9">Transporter</fullName>
    </submittedName>
</protein>
<feature type="domain" description="Major facilitator superfamily (MFS) profile" evidence="8">
    <location>
        <begin position="68"/>
        <end position="516"/>
    </location>
</feature>
<feature type="transmembrane region" description="Helical" evidence="7">
    <location>
        <begin position="491"/>
        <end position="512"/>
    </location>
</feature>
<dbReference type="PANTHER" id="PTHR23511">
    <property type="entry name" value="SYNAPTIC VESICLE GLYCOPROTEIN 2"/>
    <property type="match status" value="1"/>
</dbReference>
<feature type="transmembrane region" description="Helical" evidence="7">
    <location>
        <begin position="156"/>
        <end position="176"/>
    </location>
</feature>
<evidence type="ECO:0000256" key="2">
    <source>
        <dbReference type="ARBA" id="ARBA00008335"/>
    </source>
</evidence>
<keyword evidence="3" id="KW-0813">Transport</keyword>
<evidence type="ECO:0000256" key="1">
    <source>
        <dbReference type="ARBA" id="ARBA00004141"/>
    </source>
</evidence>
<evidence type="ECO:0000256" key="6">
    <source>
        <dbReference type="ARBA" id="ARBA00023136"/>
    </source>
</evidence>
<proteinExistence type="inferred from homology"/>
<evidence type="ECO:0000256" key="7">
    <source>
        <dbReference type="SAM" id="Phobius"/>
    </source>
</evidence>
<gene>
    <name evidence="9" type="primary">FGR2_1</name>
    <name evidence="9" type="ORF">H2204_003443</name>
</gene>
<name>A0AA39CZM4_9EURO</name>
<dbReference type="Pfam" id="PF00083">
    <property type="entry name" value="Sugar_tr"/>
    <property type="match status" value="1"/>
</dbReference>